<comment type="caution">
    <text evidence="1">The sequence shown here is derived from an EMBL/GenBank/DDBJ whole genome shotgun (WGS) entry which is preliminary data.</text>
</comment>
<evidence type="ECO:0000313" key="2">
    <source>
        <dbReference type="Proteomes" id="UP001172673"/>
    </source>
</evidence>
<feature type="non-terminal residue" evidence="1">
    <location>
        <position position="1"/>
    </location>
</feature>
<dbReference type="EMBL" id="JAPDRK010000030">
    <property type="protein sequence ID" value="KAJ9601931.1"/>
    <property type="molecule type" value="Genomic_DNA"/>
</dbReference>
<evidence type="ECO:0000313" key="1">
    <source>
        <dbReference type="EMBL" id="KAJ9601931.1"/>
    </source>
</evidence>
<sequence>FSKQYDNVTRTHGTTLTDLKSTLFSLGLSHDHTLLAWGTTTADIAFVRSVIQGQTGPVADKIEANHAINVQNLCRKMLPAAYGSQVDANVQLENIHQLLIPDSRDLTYHDARNDTLALHEIIQNMVIAADY</sequence>
<organism evidence="1 2">
    <name type="scientific">Cladophialophora chaetospira</name>
    <dbReference type="NCBI Taxonomy" id="386627"/>
    <lineage>
        <taxon>Eukaryota</taxon>
        <taxon>Fungi</taxon>
        <taxon>Dikarya</taxon>
        <taxon>Ascomycota</taxon>
        <taxon>Pezizomycotina</taxon>
        <taxon>Eurotiomycetes</taxon>
        <taxon>Chaetothyriomycetidae</taxon>
        <taxon>Chaetothyriales</taxon>
        <taxon>Herpotrichiellaceae</taxon>
        <taxon>Cladophialophora</taxon>
    </lineage>
</organism>
<keyword evidence="2" id="KW-1185">Reference proteome</keyword>
<accession>A0AA38WVZ1</accession>
<proteinExistence type="predicted"/>
<name>A0AA38WVZ1_9EURO</name>
<dbReference type="AlphaFoldDB" id="A0AA38WVZ1"/>
<dbReference type="Proteomes" id="UP001172673">
    <property type="component" value="Unassembled WGS sequence"/>
</dbReference>
<reference evidence="1" key="1">
    <citation type="submission" date="2022-10" db="EMBL/GenBank/DDBJ databases">
        <title>Culturing micro-colonial fungi from biological soil crusts in the Mojave desert and describing Neophaeococcomyces mojavensis, and introducing the new genera and species Taxawa tesnikishii.</title>
        <authorList>
            <person name="Kurbessoian T."/>
            <person name="Stajich J.E."/>
        </authorList>
    </citation>
    <scope>NUCLEOTIDE SEQUENCE</scope>
    <source>
        <strain evidence="1">TK_41</strain>
    </source>
</reference>
<protein>
    <submittedName>
        <fullName evidence="1">Uncharacterized protein</fullName>
    </submittedName>
</protein>
<gene>
    <name evidence="1" type="ORF">H2200_013490</name>
</gene>